<dbReference type="EMBL" id="JBGMEF010000034">
    <property type="protein sequence ID" value="MFO3667792.1"/>
    <property type="molecule type" value="Genomic_DNA"/>
</dbReference>
<evidence type="ECO:0000259" key="2">
    <source>
        <dbReference type="PROSITE" id="PS50994"/>
    </source>
</evidence>
<organism evidence="3 4">
    <name type="scientific">Anaerococcus kampingae</name>
    <dbReference type="NCBI Taxonomy" id="3115614"/>
    <lineage>
        <taxon>Bacteria</taxon>
        <taxon>Bacillati</taxon>
        <taxon>Bacillota</taxon>
        <taxon>Tissierellia</taxon>
        <taxon>Tissierellales</taxon>
        <taxon>Peptoniphilaceae</taxon>
        <taxon>Anaerococcus</taxon>
    </lineage>
</organism>
<dbReference type="InterPro" id="IPR048020">
    <property type="entry name" value="Transpos_IS3"/>
</dbReference>
<dbReference type="PROSITE" id="PS50994">
    <property type="entry name" value="INTEGRASE"/>
    <property type="match status" value="1"/>
</dbReference>
<evidence type="ECO:0000256" key="1">
    <source>
        <dbReference type="ARBA" id="ARBA00002286"/>
    </source>
</evidence>
<reference evidence="3 4" key="1">
    <citation type="journal article" date="2025" name="Anaerobe">
        <title>Description of Anaerococcus kampingiae sp. nov., Anaerococcus groningensis sp. nov., Anaerococcus martiniensis sp. nov., and Anaerococcus cruorum sp. nov., isolated from human clinical specimens.</title>
        <authorList>
            <person name="Boiten K.E."/>
            <person name="Meijer J."/>
            <person name="van Wezel E.M."/>
            <person name="Veloo A.C.M."/>
        </authorList>
    </citation>
    <scope>NUCLEOTIDE SEQUENCE [LARGE SCALE GENOMIC DNA]</scope>
    <source>
        <strain evidence="3 4">ENR0874</strain>
    </source>
</reference>
<dbReference type="InterPro" id="IPR001584">
    <property type="entry name" value="Integrase_cat-core"/>
</dbReference>
<dbReference type="InterPro" id="IPR012337">
    <property type="entry name" value="RNaseH-like_sf"/>
</dbReference>
<proteinExistence type="predicted"/>
<dbReference type="Gene3D" id="3.30.420.10">
    <property type="entry name" value="Ribonuclease H-like superfamily/Ribonuclease H"/>
    <property type="match status" value="1"/>
</dbReference>
<keyword evidence="4" id="KW-1185">Reference proteome</keyword>
<gene>
    <name evidence="3" type="ORF">ACCQ42_08420</name>
</gene>
<dbReference type="InterPro" id="IPR025948">
    <property type="entry name" value="HTH-like_dom"/>
</dbReference>
<dbReference type="Pfam" id="PF13276">
    <property type="entry name" value="HTH_21"/>
    <property type="match status" value="1"/>
</dbReference>
<dbReference type="NCBIfam" id="NF033516">
    <property type="entry name" value="transpos_IS3"/>
    <property type="match status" value="1"/>
</dbReference>
<sequence>MRRRLDRCDKQYKQTRAICKVITSLREKYQLKDILKVVKISQSTYMYWQRKEKEENPDAEILEKILEIRKKHEDWGCKRIHGYLSRSIKINIKKVHRIIKENNLQVRTYHKKNGKYNSYRGEVGKVADNIIDRNFKSEKPHKKITTDTTEFKYYEKDKSNNYQIKKLYLNPYLDMYNSEIISYSISKSPNYAAVEKALDKALEITKDQTEVIYHSDQGWLYQIPRYVEKLKYKDIIQSMSRKGNCLDNSIMENFFSIIKQEMYNKKTFHSYKELERAIIKYMDYYNNERIKEKLGFMSPVEYRENRSKEKISILS</sequence>
<evidence type="ECO:0000313" key="3">
    <source>
        <dbReference type="EMBL" id="MFO3667792.1"/>
    </source>
</evidence>
<comment type="caution">
    <text evidence="3">The sequence shown here is derived from an EMBL/GenBank/DDBJ whole genome shotgun (WGS) entry which is preliminary data.</text>
</comment>
<dbReference type="InterPro" id="IPR050900">
    <property type="entry name" value="Transposase_IS3/IS150/IS904"/>
</dbReference>
<dbReference type="Pfam" id="PF13333">
    <property type="entry name" value="rve_2"/>
    <property type="match status" value="1"/>
</dbReference>
<dbReference type="RefSeq" id="WP_410035915.1">
    <property type="nucleotide sequence ID" value="NZ_JBGMEF010000034.1"/>
</dbReference>
<dbReference type="Pfam" id="PF00665">
    <property type="entry name" value="rve"/>
    <property type="match status" value="1"/>
</dbReference>
<dbReference type="PANTHER" id="PTHR46889">
    <property type="entry name" value="TRANSPOSASE INSF FOR INSERTION SEQUENCE IS3B-RELATED"/>
    <property type="match status" value="1"/>
</dbReference>
<protein>
    <submittedName>
        <fullName evidence="3">IS3 family transposase</fullName>
    </submittedName>
</protein>
<accession>A0ABW9MEM8</accession>
<name>A0ABW9MEM8_9FIRM</name>
<feature type="domain" description="Integrase catalytic" evidence="2">
    <location>
        <begin position="136"/>
        <end position="307"/>
    </location>
</feature>
<dbReference type="SUPFAM" id="SSF53098">
    <property type="entry name" value="Ribonuclease H-like"/>
    <property type="match status" value="1"/>
</dbReference>
<comment type="function">
    <text evidence="1">Involved in the transposition of the insertion sequence.</text>
</comment>
<dbReference type="PANTHER" id="PTHR46889:SF4">
    <property type="entry name" value="TRANSPOSASE INSO FOR INSERTION SEQUENCE ELEMENT IS911B-RELATED"/>
    <property type="match status" value="1"/>
</dbReference>
<evidence type="ECO:0000313" key="4">
    <source>
        <dbReference type="Proteomes" id="UP001637994"/>
    </source>
</evidence>
<dbReference type="Proteomes" id="UP001637994">
    <property type="component" value="Unassembled WGS sequence"/>
</dbReference>
<dbReference type="InterPro" id="IPR036397">
    <property type="entry name" value="RNaseH_sf"/>
</dbReference>